<evidence type="ECO:0000313" key="14">
    <source>
        <dbReference type="Proteomes" id="UP000050326"/>
    </source>
</evidence>
<name>A0A0P8WB05_9CLOT</name>
<dbReference type="CDD" id="cd12914">
    <property type="entry name" value="PDC1_DGC_like"/>
    <property type="match status" value="1"/>
</dbReference>
<keyword evidence="7 9" id="KW-0807">Transducer</keyword>
<gene>
    <name evidence="13" type="primary">mcpA_1</name>
    <name evidence="13" type="ORF">OXPF_12400</name>
</gene>
<keyword evidence="5 10" id="KW-1133">Transmembrane helix</keyword>
<evidence type="ECO:0000256" key="7">
    <source>
        <dbReference type="ARBA" id="ARBA00023224"/>
    </source>
</evidence>
<proteinExistence type="inferred from homology"/>
<evidence type="ECO:0000256" key="10">
    <source>
        <dbReference type="SAM" id="Phobius"/>
    </source>
</evidence>
<dbReference type="PANTHER" id="PTHR32089">
    <property type="entry name" value="METHYL-ACCEPTING CHEMOTAXIS PROTEIN MCPB"/>
    <property type="match status" value="1"/>
</dbReference>
<dbReference type="InterPro" id="IPR004089">
    <property type="entry name" value="MCPsignal_dom"/>
</dbReference>
<evidence type="ECO:0000256" key="4">
    <source>
        <dbReference type="ARBA" id="ARBA00022692"/>
    </source>
</evidence>
<dbReference type="GO" id="GO:0006935">
    <property type="term" value="P:chemotaxis"/>
    <property type="evidence" value="ECO:0007669"/>
    <property type="project" value="UniProtKB-KW"/>
</dbReference>
<sequence>MKLSIKIKLAGTFLMFIAIPMMILGFFSYRMSSGSLQQVIEQQLRQQNQDIAEAIDMTAQSVMKFIKAASRNEDVINASASLRTNEEAKDKAINYLTALKKDDSQLIESLVITDAYGVAMITDDSKNPDMNLSDRDYVKKALSGTEAMSEVLTSRITGNTVVAAAVPLISEGRVTGLIVATINFNEIVKASTEAIIGQNGYSYMIDRTGLLVSHPVTEKILAENLSDSDSRELVALVEKMKAGETGEGFYTYEGVYKFVRFQPVGDWVVALTANYDEYMAPARTILIDTIIITAAAIIIALFLAFFISSKEIVNPIRKMQKLMEIAGSGDLTARSDIKSKDELEALGNSFNDMMEHQSQIVSQVRAGAQELAASSEEMAASAEQVSSAAQQINLSIQEVSDNAEHQNGAVVTASQVLVQLSSLVQMAQNKAMSANKNAVETKEAAKYGRIKVEETVKAMDKISISTNDTAKVVAALNELSNKVGGIITTINAIAEQTNLLALNAAIEAARAGEHGKGFTVVAEEVRKLSEQSNTGANEIAMLVNEMIKHTEKAVSSIDGGKEAVENGVRIANETDKSFVNIINAVEQIVGDVEEIDDITKDEVATSDQVIKLIDTIATITETTSANSQEVSAATEEQTATIETIASTAEETSSLSAGLEELVRRFKVKGEKNDSISG</sequence>
<keyword evidence="2" id="KW-1003">Cell membrane</keyword>
<dbReference type="PROSITE" id="PS50885">
    <property type="entry name" value="HAMP"/>
    <property type="match status" value="1"/>
</dbReference>
<dbReference type="SUPFAM" id="SSF103190">
    <property type="entry name" value="Sensory domain-like"/>
    <property type="match status" value="1"/>
</dbReference>
<feature type="domain" description="Methyl-accepting transducer" evidence="11">
    <location>
        <begin position="381"/>
        <end position="617"/>
    </location>
</feature>
<dbReference type="CDD" id="cd12912">
    <property type="entry name" value="PDC2_MCP_like"/>
    <property type="match status" value="1"/>
</dbReference>
<keyword evidence="6 10" id="KW-0472">Membrane</keyword>
<dbReference type="Gene3D" id="1.10.287.950">
    <property type="entry name" value="Methyl-accepting chemotaxis protein"/>
    <property type="match status" value="1"/>
</dbReference>
<dbReference type="Gene3D" id="3.30.450.20">
    <property type="entry name" value="PAS domain"/>
    <property type="match status" value="1"/>
</dbReference>
<dbReference type="CDD" id="cd06225">
    <property type="entry name" value="HAMP"/>
    <property type="match status" value="1"/>
</dbReference>
<evidence type="ECO:0000256" key="8">
    <source>
        <dbReference type="ARBA" id="ARBA00029447"/>
    </source>
</evidence>
<feature type="domain" description="HAMP" evidence="12">
    <location>
        <begin position="310"/>
        <end position="362"/>
    </location>
</feature>
<evidence type="ECO:0000256" key="9">
    <source>
        <dbReference type="PROSITE-ProRule" id="PRU00284"/>
    </source>
</evidence>
<dbReference type="Proteomes" id="UP000050326">
    <property type="component" value="Unassembled WGS sequence"/>
</dbReference>
<dbReference type="Gene3D" id="6.10.340.10">
    <property type="match status" value="1"/>
</dbReference>
<evidence type="ECO:0000259" key="11">
    <source>
        <dbReference type="PROSITE" id="PS50111"/>
    </source>
</evidence>
<dbReference type="PANTHER" id="PTHR32089:SF112">
    <property type="entry name" value="LYSOZYME-LIKE PROTEIN-RELATED"/>
    <property type="match status" value="1"/>
</dbReference>
<evidence type="ECO:0000256" key="1">
    <source>
        <dbReference type="ARBA" id="ARBA00004651"/>
    </source>
</evidence>
<feature type="transmembrane region" description="Helical" evidence="10">
    <location>
        <begin position="12"/>
        <end position="29"/>
    </location>
</feature>
<dbReference type="SUPFAM" id="SSF58104">
    <property type="entry name" value="Methyl-accepting chemotaxis protein (MCP) signaling domain"/>
    <property type="match status" value="1"/>
</dbReference>
<dbReference type="PROSITE" id="PS50111">
    <property type="entry name" value="CHEMOTAXIS_TRANSDUC_2"/>
    <property type="match status" value="1"/>
</dbReference>
<comment type="caution">
    <text evidence="13">The sequence shown here is derived from an EMBL/GenBank/DDBJ whole genome shotgun (WGS) entry which is preliminary data.</text>
</comment>
<evidence type="ECO:0000256" key="5">
    <source>
        <dbReference type="ARBA" id="ARBA00022989"/>
    </source>
</evidence>
<keyword evidence="3" id="KW-0145">Chemotaxis</keyword>
<reference evidence="13 14" key="1">
    <citation type="submission" date="2015-09" db="EMBL/GenBank/DDBJ databases">
        <title>Genome sequence of Oxobacter pfennigii DSM 3222.</title>
        <authorList>
            <person name="Poehlein A."/>
            <person name="Bengelsdorf F.R."/>
            <person name="Schiel-Bengelsdorf B."/>
            <person name="Duerre P."/>
            <person name="Daniel R."/>
        </authorList>
    </citation>
    <scope>NUCLEOTIDE SEQUENCE [LARGE SCALE GENOMIC DNA]</scope>
    <source>
        <strain evidence="13 14">DSM 3222</strain>
    </source>
</reference>
<dbReference type="EMBL" id="LKET01000027">
    <property type="protein sequence ID" value="KPU45114.1"/>
    <property type="molecule type" value="Genomic_DNA"/>
</dbReference>
<dbReference type="STRING" id="36849.OXPF_12400"/>
<dbReference type="SMART" id="SM00304">
    <property type="entry name" value="HAMP"/>
    <property type="match status" value="1"/>
</dbReference>
<comment type="similarity">
    <text evidence="8">Belongs to the methyl-accepting chemotaxis (MCP) protein family.</text>
</comment>
<dbReference type="InterPro" id="IPR029151">
    <property type="entry name" value="Sensor-like_sf"/>
</dbReference>
<dbReference type="Pfam" id="PF00672">
    <property type="entry name" value="HAMP"/>
    <property type="match status" value="1"/>
</dbReference>
<dbReference type="InterPro" id="IPR003660">
    <property type="entry name" value="HAMP_dom"/>
</dbReference>
<keyword evidence="4 10" id="KW-0812">Transmembrane</keyword>
<dbReference type="RefSeq" id="WP_054874335.1">
    <property type="nucleotide sequence ID" value="NZ_LKET01000027.1"/>
</dbReference>
<dbReference type="GO" id="GO:0005886">
    <property type="term" value="C:plasma membrane"/>
    <property type="evidence" value="ECO:0007669"/>
    <property type="project" value="UniProtKB-SubCell"/>
</dbReference>
<organism evidence="13 14">
    <name type="scientific">Oxobacter pfennigii</name>
    <dbReference type="NCBI Taxonomy" id="36849"/>
    <lineage>
        <taxon>Bacteria</taxon>
        <taxon>Bacillati</taxon>
        <taxon>Bacillota</taxon>
        <taxon>Clostridia</taxon>
        <taxon>Eubacteriales</taxon>
        <taxon>Clostridiaceae</taxon>
        <taxon>Oxobacter</taxon>
    </lineage>
</organism>
<dbReference type="OrthoDB" id="243053at2"/>
<dbReference type="InterPro" id="IPR033479">
    <property type="entry name" value="dCache_1"/>
</dbReference>
<dbReference type="Pfam" id="PF00015">
    <property type="entry name" value="MCPsignal"/>
    <property type="match status" value="1"/>
</dbReference>
<evidence type="ECO:0000256" key="2">
    <source>
        <dbReference type="ARBA" id="ARBA00022475"/>
    </source>
</evidence>
<comment type="subcellular location">
    <subcellularLocation>
        <location evidence="1">Cell membrane</location>
        <topology evidence="1">Multi-pass membrane protein</topology>
    </subcellularLocation>
</comment>
<protein>
    <submittedName>
        <fullName evidence="13">Methyl-accepting chemotaxis protein McpA</fullName>
    </submittedName>
</protein>
<keyword evidence="14" id="KW-1185">Reference proteome</keyword>
<evidence type="ECO:0000256" key="6">
    <source>
        <dbReference type="ARBA" id="ARBA00023136"/>
    </source>
</evidence>
<accession>A0A0P8WB05</accession>
<dbReference type="AlphaFoldDB" id="A0A0P8WB05"/>
<dbReference type="PATRIC" id="fig|36849.3.peg.1321"/>
<dbReference type="GO" id="GO:0007165">
    <property type="term" value="P:signal transduction"/>
    <property type="evidence" value="ECO:0007669"/>
    <property type="project" value="UniProtKB-KW"/>
</dbReference>
<evidence type="ECO:0000313" key="13">
    <source>
        <dbReference type="EMBL" id="KPU45114.1"/>
    </source>
</evidence>
<evidence type="ECO:0000259" key="12">
    <source>
        <dbReference type="PROSITE" id="PS50885"/>
    </source>
</evidence>
<dbReference type="Pfam" id="PF02743">
    <property type="entry name" value="dCache_1"/>
    <property type="match status" value="1"/>
</dbReference>
<dbReference type="SMART" id="SM00283">
    <property type="entry name" value="MA"/>
    <property type="match status" value="1"/>
</dbReference>
<evidence type="ECO:0000256" key="3">
    <source>
        <dbReference type="ARBA" id="ARBA00022500"/>
    </source>
</evidence>
<feature type="transmembrane region" description="Helical" evidence="10">
    <location>
        <begin position="285"/>
        <end position="307"/>
    </location>
</feature>